<dbReference type="Pfam" id="PF13001">
    <property type="entry name" value="ECM29_N"/>
    <property type="match status" value="1"/>
</dbReference>
<dbReference type="PANTHER" id="PTHR23346">
    <property type="entry name" value="TRANSLATIONAL ACTIVATOR GCN1-RELATED"/>
    <property type="match status" value="1"/>
</dbReference>
<dbReference type="InterPro" id="IPR055444">
    <property type="entry name" value="ARM_ECM29"/>
</dbReference>
<evidence type="ECO:0000259" key="7">
    <source>
        <dbReference type="Pfam" id="PF23702"/>
    </source>
</evidence>
<dbReference type="GO" id="GO:0036503">
    <property type="term" value="P:ERAD pathway"/>
    <property type="evidence" value="ECO:0007669"/>
    <property type="project" value="TreeGrafter"/>
</dbReference>
<dbReference type="InterPro" id="IPR024372">
    <property type="entry name" value="Ecm29_N"/>
</dbReference>
<reference evidence="12" key="3">
    <citation type="journal article" date="2020" name="Curr. Biol.">
        <title>Chromatin organization in early land plants reveals an ancestral association between H3K27me3, transposons, and constitutive heterochromatin.</title>
        <authorList>
            <person name="Montgomery S.A."/>
            <person name="Tanizawa Y."/>
            <person name="Galik B."/>
            <person name="Wang N."/>
            <person name="Ito T."/>
            <person name="Mochizuki T."/>
            <person name="Akimcheva S."/>
            <person name="Bowman J.L."/>
            <person name="Cognat V."/>
            <person name="Marechal-Drouard L."/>
            <person name="Ekker H."/>
            <person name="Hong S.F."/>
            <person name="Kohchi T."/>
            <person name="Lin S.S."/>
            <person name="Liu L.D."/>
            <person name="Nakamura Y."/>
            <person name="Valeeva L.R."/>
            <person name="Shakirov E.V."/>
            <person name="Shippen D.E."/>
            <person name="Wei W.L."/>
            <person name="Yagura M."/>
            <person name="Yamaoka S."/>
            <person name="Yamato K.T."/>
            <person name="Liu C."/>
            <person name="Berger F."/>
        </authorList>
    </citation>
    <scope>NUCLEOTIDE SEQUENCE [LARGE SCALE GENOMIC DNA]</scope>
    <source>
        <strain evidence="12">Tak-1</strain>
    </source>
</reference>
<feature type="domain" description="Proteasome adapter and scaffold protein ECM29 HEAT-repeat" evidence="8">
    <location>
        <begin position="1307"/>
        <end position="1467"/>
    </location>
</feature>
<dbReference type="Proteomes" id="UP000077202">
    <property type="component" value="Unassembled WGS sequence"/>
</dbReference>
<dbReference type="SUPFAM" id="SSF48371">
    <property type="entry name" value="ARM repeat"/>
    <property type="match status" value="3"/>
</dbReference>
<evidence type="ECO:0000259" key="6">
    <source>
        <dbReference type="Pfam" id="PF13001"/>
    </source>
</evidence>
<evidence type="ECO:0000256" key="4">
    <source>
        <dbReference type="ARBA" id="ARBA00022942"/>
    </source>
</evidence>
<keyword evidence="4" id="KW-0647">Proteasome</keyword>
<keyword evidence="11" id="KW-1185">Reference proteome</keyword>
<reference evidence="10 11" key="1">
    <citation type="submission" date="2016-03" db="EMBL/GenBank/DDBJ databases">
        <title>Mechanisms controlling the formation of the plant cell surface in tip-growing cells are functionally conserved among land plants.</title>
        <authorList>
            <person name="Honkanen S."/>
            <person name="Jones V.A."/>
            <person name="Morieri G."/>
            <person name="Champion C."/>
            <person name="Hetherington A.J."/>
            <person name="Kelly S."/>
            <person name="Saint-Marcoux D."/>
            <person name="Proust H."/>
            <person name="Prescott H."/>
            <person name="Dolan L."/>
        </authorList>
    </citation>
    <scope>NUCLEOTIDE SEQUENCE [LARGE SCALE GENOMIC DNA]</scope>
    <source>
        <strain evidence="11">cv. Tak-1 and cv. Tak-2</strain>
        <tissue evidence="10">Whole gametophyte</tissue>
    </source>
</reference>
<evidence type="ECO:0000256" key="1">
    <source>
        <dbReference type="ARBA" id="ARBA00004496"/>
    </source>
</evidence>
<keyword evidence="3" id="KW-0677">Repeat</keyword>
<accession>A0A176W5B2</accession>
<dbReference type="Pfam" id="PF23731">
    <property type="entry name" value="ARM_ECM29_C"/>
    <property type="match status" value="1"/>
</dbReference>
<dbReference type="PANTHER" id="PTHR23346:SF19">
    <property type="entry name" value="PROTEASOME ADAPTER AND SCAFFOLD PROTEIN ECM29"/>
    <property type="match status" value="1"/>
</dbReference>
<feature type="compositionally biased region" description="Polar residues" evidence="5">
    <location>
        <begin position="774"/>
        <end position="789"/>
    </location>
</feature>
<dbReference type="GO" id="GO:0000502">
    <property type="term" value="C:proteasome complex"/>
    <property type="evidence" value="ECO:0007669"/>
    <property type="project" value="UniProtKB-KW"/>
</dbReference>
<keyword evidence="2" id="KW-0963">Cytoplasm</keyword>
<dbReference type="InterPro" id="IPR016024">
    <property type="entry name" value="ARM-type_fold"/>
</dbReference>
<dbReference type="InterPro" id="IPR055443">
    <property type="entry name" value="HEAT_ECM29"/>
</dbReference>
<dbReference type="GO" id="GO:0043248">
    <property type="term" value="P:proteasome assembly"/>
    <property type="evidence" value="ECO:0007669"/>
    <property type="project" value="InterPro"/>
</dbReference>
<feature type="domain" description="Proteasome component Ecm29 N-terminal" evidence="6">
    <location>
        <begin position="13"/>
        <end position="501"/>
    </location>
</feature>
<evidence type="ECO:0000256" key="2">
    <source>
        <dbReference type="ARBA" id="ARBA00022490"/>
    </source>
</evidence>
<dbReference type="Pfam" id="PF23702">
    <property type="entry name" value="ARM_ECM29"/>
    <property type="match status" value="1"/>
</dbReference>
<evidence type="ECO:0000313" key="11">
    <source>
        <dbReference type="Proteomes" id="UP000077202"/>
    </source>
</evidence>
<evidence type="ECO:0000313" key="10">
    <source>
        <dbReference type="EMBL" id="OAE27833.1"/>
    </source>
</evidence>
<evidence type="ECO:0000259" key="8">
    <source>
        <dbReference type="Pfam" id="PF24492"/>
    </source>
</evidence>
<name>A0A176W5B2_MARPO</name>
<feature type="domain" description="ECM29 ARM-like repeats" evidence="7">
    <location>
        <begin position="627"/>
        <end position="720"/>
    </location>
</feature>
<evidence type="ECO:0000256" key="3">
    <source>
        <dbReference type="ARBA" id="ARBA00022737"/>
    </source>
</evidence>
<dbReference type="GO" id="GO:0005737">
    <property type="term" value="C:cytoplasm"/>
    <property type="evidence" value="ECO:0007669"/>
    <property type="project" value="UniProtKB-SubCell"/>
</dbReference>
<evidence type="ECO:0000256" key="5">
    <source>
        <dbReference type="SAM" id="MobiDB-lite"/>
    </source>
</evidence>
<dbReference type="EMBL" id="AP019872">
    <property type="protein sequence ID" value="BBN17460.1"/>
    <property type="molecule type" value="Genomic_DNA"/>
</dbReference>
<dbReference type="Proteomes" id="UP001162541">
    <property type="component" value="Chromosome 7"/>
</dbReference>
<dbReference type="Pfam" id="PF24492">
    <property type="entry name" value="HEAT_ECM29"/>
    <property type="match status" value="1"/>
</dbReference>
<dbReference type="GO" id="GO:0005634">
    <property type="term" value="C:nucleus"/>
    <property type="evidence" value="ECO:0007669"/>
    <property type="project" value="TreeGrafter"/>
</dbReference>
<dbReference type="GO" id="GO:0060090">
    <property type="term" value="F:molecular adaptor activity"/>
    <property type="evidence" value="ECO:0007669"/>
    <property type="project" value="InterPro"/>
</dbReference>
<organism evidence="10 11">
    <name type="scientific">Marchantia polymorpha subsp. ruderalis</name>
    <dbReference type="NCBI Taxonomy" id="1480154"/>
    <lineage>
        <taxon>Eukaryota</taxon>
        <taxon>Viridiplantae</taxon>
        <taxon>Streptophyta</taxon>
        <taxon>Embryophyta</taxon>
        <taxon>Marchantiophyta</taxon>
        <taxon>Marchantiopsida</taxon>
        <taxon>Marchantiidae</taxon>
        <taxon>Marchantiales</taxon>
        <taxon>Marchantiaceae</taxon>
        <taxon>Marchantia</taxon>
    </lineage>
</organism>
<dbReference type="Gene3D" id="1.25.10.10">
    <property type="entry name" value="Leucine-rich Repeat Variant"/>
    <property type="match status" value="4"/>
</dbReference>
<protein>
    <submittedName>
        <fullName evidence="10">Uncharacterized protein</fullName>
    </submittedName>
</protein>
<sequence>MGKETGPEEVASLDRLLTRLALTEDAQLEKVLSKLLPMAISRMASPHQPTKLKVMEMLNHINKRVKDQLSIKLPLKELLVLYRVPNSDPTVRNFSFIYIGMAYEHASPEEQAEVVPDLLAGVSKVRVEHQDELLRMVAKGLEQYASVLKNKSQTTKYAFIEDSADCNLFVEFCLQTLLYQPVSITQEGTVATPGAPPGLSAQQATRVAGKSLLRGEQLVLRKLGLLNFVAELELKVDLLYPLFLVASVDTNEKVSKRGDELLKRKTTGVNLEDSTLIRRLFTIYLGTVSNAIIEANAKVSPASPGLKARLMGTFTRSIAAANEFPLTLQCVFDCISGPGSTTRLKQAGMEFSVWIFKHAVDRQLKVMAPLILTGVIKLLTGSHPSEADSASKQMRAFCYQAIGQLAQRAPHLFSGSTEMVVRLFEALKVEAVAIRSNIQEALSSLAGAFKDCSTEVAAELEALLLKHVQAVEDEARFCSILWASRWNKFDHAPSRYLCMLGAADTKLDIREMAQQGLVPPKNEKSGLPEAAYPSLKHMLDYIYQQQDRIRSPAPMGERLLLFPAKTYVSMIEFLKKCFESESKEPQTGAKLEGASSEMSAKEAFRLLLEHGMAHDGTVELHVMASNGLLELAAIDPESIANTYKNRLPWLKQFVGHIDSTTRAATGRLLGICAAALSSSQAEDLLKELVSSFELDTKRRFEDLQGSVCATGYVLAQCMTGVPNVSRPLLESTTGSLITKINLDSANDNLAGSAAEALGHAGLRGPLPIPDGDLHSSSPALASESANVDTGGSPMDTGREQTLMPSTPAVVVEGEPLKQKEGETSQKEEVSLALAVKNLSGLLACKEVKVVQKAVISLGHLCYGNPKPELLDATLSALFTLSKSKAEDVLFSIGEAFSFIWGGVPISADKILKSNFISLSASTNFLNEDAPVHGKDVEMEVAHDENDRDAARDRIVKKLFDDLLFSSRTDERCAGCVWLVSVISYSGRHSKVQQMLPEIQEALSHLLGDPNELTQEMASRGMSIVYELGNAATKNELVMALVNNLSGTAKKKRAVKLMEDSEVFPEGALGEKPGGGNISTYKELCGIANEMGQPDLIYKFMDLANHQASLNSKRGAAFGFARIAKQAGEALKPHLRALVPKLLRYQYDPNKRIQDAMGHIWRALVAEPKKTTDEFFDDIMEDLLTQAGSRLWRSRESSCLALADVVQGRKYSEVGKYMERMWTMAFRSIDDIKETVRLAGESLCRAVSSLTLRLCDTTLTAEADAKATMAIVLPFLLSKGILSSVGDVRRVSITTVMKLVKGAGQAVRPQMPDLVYCMLESLSSLEDQRLNYAELHAERAGISAEKLENVRVAVAKDSPMWDTLDLCLRHVDVPTLEALLPRLTQLVRSGVGLNTRVGVAKFISLLAQRVGSDIKPHSGSLLKVLFSAVKSDKSPAVRRAFAVACGGVAKYAGEPQVRWLLVEAAALYTAEGADKDSQLASALVLEQVSLQANEILKGHYTLVLPLAFIARFDEEKDVSSKFQEIWEENTSGGAALLLYMSEIMVFLKEGLPSSSWSQKKKSAKATAFMAEKAGESIGSNVPQLLTDLLAELPGRLWEGKEAVLEAIGALCKYCPKAISSASSTTSSLGPESLAVAILAACSRKKGSYRLAAYSCLEEVLKAFKDHDLITTVVSHLVGECALPPPAKTALTDTSADTEPEEPKESAAPFEKVLSCLAAALEAASSTPTLAAGKEITTALVATLGKGHLWPVKLACLSTIKVFVGRLKAVLDAKDKDFEATYLIAKPWLETLLPPVMDCVSEVKVLQVHTAALECVVEIVTVADLGSGLEKSLMGSVERKLQEAQTLEKNAAAKSLILQGLKLLSSTPFPMQE</sequence>
<feature type="region of interest" description="Disordered" evidence="5">
    <location>
        <begin position="1686"/>
        <end position="1706"/>
    </location>
</feature>
<reference evidence="9" key="2">
    <citation type="journal article" date="2019" name="Curr. Biol.">
        <title>Chromatin organization in early land plants reveals an ancestral association between H3K27me3, transposons, and constitutive heterochromatin.</title>
        <authorList>
            <person name="Montgomery S.A."/>
            <person name="Tanizawa Y."/>
            <person name="Galik B."/>
            <person name="Wang N."/>
            <person name="Ito T."/>
            <person name="Mochizuki T."/>
            <person name="Akimcheva S."/>
            <person name="Bowman J."/>
            <person name="Cognat V."/>
            <person name="Drouard L."/>
            <person name="Ekker H."/>
            <person name="Houng S."/>
            <person name="Kohchi T."/>
            <person name="Lin S."/>
            <person name="Liu L.D."/>
            <person name="Nakamura Y."/>
            <person name="Valeeva L.R."/>
            <person name="Shakirov E.V."/>
            <person name="Shippen D.E."/>
            <person name="Wei W."/>
            <person name="Yagura M."/>
            <person name="Yamaoka S."/>
            <person name="Yamato K.T."/>
            <person name="Liu C."/>
            <person name="Berger F."/>
        </authorList>
    </citation>
    <scope>NUCLEOTIDE SEQUENCE [LARGE SCALE GENOMIC DNA]</scope>
    <source>
        <strain evidence="9">Tak-1</strain>
    </source>
</reference>
<evidence type="ECO:0000313" key="12">
    <source>
        <dbReference type="Proteomes" id="UP001162541"/>
    </source>
</evidence>
<evidence type="ECO:0000313" key="9">
    <source>
        <dbReference type="EMBL" id="BBN17460.1"/>
    </source>
</evidence>
<dbReference type="InterPro" id="IPR011989">
    <property type="entry name" value="ARM-like"/>
</dbReference>
<comment type="subcellular location">
    <subcellularLocation>
        <location evidence="1">Cytoplasm</location>
    </subcellularLocation>
</comment>
<dbReference type="EMBL" id="LVLJ01001819">
    <property type="protein sequence ID" value="OAE27833.1"/>
    <property type="molecule type" value="Genomic_DNA"/>
</dbReference>
<feature type="region of interest" description="Disordered" evidence="5">
    <location>
        <begin position="765"/>
        <end position="796"/>
    </location>
</feature>
<gene>
    <name evidence="10" type="ORF">AXG93_1881s1240</name>
    <name evidence="9" type="ORF">Mp_7g14700</name>
</gene>
<proteinExistence type="predicted"/>